<gene>
    <name evidence="1" type="ORF">V9T40_000468</name>
</gene>
<comment type="caution">
    <text evidence="1">The sequence shown here is derived from an EMBL/GenBank/DDBJ whole genome shotgun (WGS) entry which is preliminary data.</text>
</comment>
<accession>A0AAN9Y0H9</accession>
<dbReference type="EMBL" id="JBBCAQ010000034">
    <property type="protein sequence ID" value="KAK7579839.1"/>
    <property type="molecule type" value="Genomic_DNA"/>
</dbReference>
<dbReference type="Proteomes" id="UP001367676">
    <property type="component" value="Unassembled WGS sequence"/>
</dbReference>
<keyword evidence="2" id="KW-1185">Reference proteome</keyword>
<name>A0AAN9Y0H9_9HEMI</name>
<protein>
    <submittedName>
        <fullName evidence="1">Uncharacterized protein</fullName>
    </submittedName>
</protein>
<evidence type="ECO:0000313" key="1">
    <source>
        <dbReference type="EMBL" id="KAK7579839.1"/>
    </source>
</evidence>
<organism evidence="1 2">
    <name type="scientific">Parthenolecanium corni</name>
    <dbReference type="NCBI Taxonomy" id="536013"/>
    <lineage>
        <taxon>Eukaryota</taxon>
        <taxon>Metazoa</taxon>
        <taxon>Ecdysozoa</taxon>
        <taxon>Arthropoda</taxon>
        <taxon>Hexapoda</taxon>
        <taxon>Insecta</taxon>
        <taxon>Pterygota</taxon>
        <taxon>Neoptera</taxon>
        <taxon>Paraneoptera</taxon>
        <taxon>Hemiptera</taxon>
        <taxon>Sternorrhyncha</taxon>
        <taxon>Coccoidea</taxon>
        <taxon>Coccidae</taxon>
        <taxon>Parthenolecanium</taxon>
    </lineage>
</organism>
<sequence length="154" mass="16951">MRPSSSAVFTLQNAHSVPQHGHKYKRCSFHGLISSPSHFSTRSTLCSFVCTPGTALFALDRGGCGIRSHFHNLPLTRLHHHPFSSEIIATVTNDQPVLSPSTQNRRRRRRRIFGPSSTFHLLGPNEAHLLSPLSVGFAEGRTVNSREANASATE</sequence>
<reference evidence="1 2" key="1">
    <citation type="submission" date="2024-03" db="EMBL/GenBank/DDBJ databases">
        <title>Adaptation during the transition from Ophiocordyceps entomopathogen to insect associate is accompanied by gene loss and intensified selection.</title>
        <authorList>
            <person name="Ward C.M."/>
            <person name="Onetto C.A."/>
            <person name="Borneman A.R."/>
        </authorList>
    </citation>
    <scope>NUCLEOTIDE SEQUENCE [LARGE SCALE GENOMIC DNA]</scope>
    <source>
        <strain evidence="1">AWRI1</strain>
        <tissue evidence="1">Single Adult Female</tissue>
    </source>
</reference>
<evidence type="ECO:0000313" key="2">
    <source>
        <dbReference type="Proteomes" id="UP001367676"/>
    </source>
</evidence>
<dbReference type="AlphaFoldDB" id="A0AAN9Y0H9"/>
<proteinExistence type="predicted"/>